<dbReference type="SUPFAM" id="SSF52151">
    <property type="entry name" value="FabD/lysophospholipase-like"/>
    <property type="match status" value="1"/>
</dbReference>
<dbReference type="NCBIfam" id="TIGR00128">
    <property type="entry name" value="fabD"/>
    <property type="match status" value="1"/>
</dbReference>
<reference evidence="9 10" key="1">
    <citation type="journal article" date="2014" name="Genome Announc.">
        <title>Draft genome sequences of six enterohepatic helicobacter species isolated from humans and one from rhesus macaques.</title>
        <authorList>
            <person name="Shen Z."/>
            <person name="Sheh A."/>
            <person name="Young S.K."/>
            <person name="Abouelliel A."/>
            <person name="Ward D.V."/>
            <person name="Earl A.M."/>
            <person name="Fox J.G."/>
        </authorList>
    </citation>
    <scope>NUCLEOTIDE SEQUENCE [LARGE SCALE GENOMIC DNA]</scope>
    <source>
        <strain evidence="9 10">MIT 99-5501</strain>
    </source>
</reference>
<dbReference type="Gene3D" id="3.30.70.250">
    <property type="entry name" value="Malonyl-CoA ACP transacylase, ACP-binding"/>
    <property type="match status" value="1"/>
</dbReference>
<dbReference type="SUPFAM" id="SSF55048">
    <property type="entry name" value="Probable ACP-binding domain of malonyl-CoA ACP transacylase"/>
    <property type="match status" value="1"/>
</dbReference>
<keyword evidence="3 6" id="KW-0808">Transferase</keyword>
<comment type="caution">
    <text evidence="9">The sequence shown here is derived from an EMBL/GenBank/DDBJ whole genome shotgun (WGS) entry which is preliminary data.</text>
</comment>
<proteinExistence type="inferred from homology"/>
<organism evidence="9 10">
    <name type="scientific">Helicobacter macacae MIT 99-5501</name>
    <dbReference type="NCBI Taxonomy" id="1357400"/>
    <lineage>
        <taxon>Bacteria</taxon>
        <taxon>Pseudomonadati</taxon>
        <taxon>Campylobacterota</taxon>
        <taxon>Epsilonproteobacteria</taxon>
        <taxon>Campylobacterales</taxon>
        <taxon>Helicobacteraceae</taxon>
        <taxon>Helicobacter</taxon>
    </lineage>
</organism>
<dbReference type="GO" id="GO:0006633">
    <property type="term" value="P:fatty acid biosynthetic process"/>
    <property type="evidence" value="ECO:0007669"/>
    <property type="project" value="TreeGrafter"/>
</dbReference>
<evidence type="ECO:0000313" key="10">
    <source>
        <dbReference type="Proteomes" id="UP000018731"/>
    </source>
</evidence>
<feature type="active site" evidence="7">
    <location>
        <position position="90"/>
    </location>
</feature>
<dbReference type="eggNOG" id="COG0331">
    <property type="taxonomic scope" value="Bacteria"/>
</dbReference>
<dbReference type="GO" id="GO:0004314">
    <property type="term" value="F:[acyl-carrier-protein] S-malonyltransferase activity"/>
    <property type="evidence" value="ECO:0007669"/>
    <property type="project" value="UniProtKB-EC"/>
</dbReference>
<dbReference type="OrthoDB" id="9808564at2"/>
<dbReference type="InterPro" id="IPR014043">
    <property type="entry name" value="Acyl_transferase_dom"/>
</dbReference>
<evidence type="ECO:0000259" key="8">
    <source>
        <dbReference type="SMART" id="SM00827"/>
    </source>
</evidence>
<evidence type="ECO:0000256" key="7">
    <source>
        <dbReference type="PIRSR" id="PIRSR000446-1"/>
    </source>
</evidence>
<evidence type="ECO:0000313" key="9">
    <source>
        <dbReference type="EMBL" id="ETD25155.1"/>
    </source>
</evidence>
<dbReference type="Pfam" id="PF00698">
    <property type="entry name" value="Acyl_transf_1"/>
    <property type="match status" value="1"/>
</dbReference>
<dbReference type="SMART" id="SM00827">
    <property type="entry name" value="PKS_AT"/>
    <property type="match status" value="1"/>
</dbReference>
<evidence type="ECO:0000256" key="5">
    <source>
        <dbReference type="ARBA" id="ARBA00048462"/>
    </source>
</evidence>
<dbReference type="InterPro" id="IPR024925">
    <property type="entry name" value="Malonyl_CoA-ACP_transAc"/>
</dbReference>
<dbReference type="EMBL" id="AZJI01000001">
    <property type="protein sequence ID" value="ETD25155.1"/>
    <property type="molecule type" value="Genomic_DNA"/>
</dbReference>
<dbReference type="InterPro" id="IPR016036">
    <property type="entry name" value="Malonyl_transacylase_ACP-bd"/>
</dbReference>
<protein>
    <recommendedName>
        <fullName evidence="2 6">Malonyl CoA-acyl carrier protein transacylase</fullName>
        <ecNumber evidence="1 6">2.3.1.39</ecNumber>
    </recommendedName>
</protein>
<dbReference type="PANTHER" id="PTHR42681:SF1">
    <property type="entry name" value="MALONYL-COA-ACYL CARRIER PROTEIN TRANSACYLASE, MITOCHONDRIAL"/>
    <property type="match status" value="1"/>
</dbReference>
<evidence type="ECO:0000256" key="3">
    <source>
        <dbReference type="ARBA" id="ARBA00022679"/>
    </source>
</evidence>
<accession>V8CDQ6</accession>
<keyword evidence="4 6" id="KW-0012">Acyltransferase</keyword>
<gene>
    <name evidence="9" type="ORF">HMPREF2086_00490</name>
</gene>
<dbReference type="Proteomes" id="UP000018731">
    <property type="component" value="Unassembled WGS sequence"/>
</dbReference>
<evidence type="ECO:0000256" key="6">
    <source>
        <dbReference type="PIRNR" id="PIRNR000446"/>
    </source>
</evidence>
<evidence type="ECO:0000256" key="2">
    <source>
        <dbReference type="ARBA" id="ARBA00018953"/>
    </source>
</evidence>
<dbReference type="GO" id="GO:0005829">
    <property type="term" value="C:cytosol"/>
    <property type="evidence" value="ECO:0007669"/>
    <property type="project" value="TreeGrafter"/>
</dbReference>
<feature type="active site" evidence="7">
    <location>
        <position position="200"/>
    </location>
</feature>
<comment type="similarity">
    <text evidence="6">Belongs to the fabD family.</text>
</comment>
<dbReference type="InterPro" id="IPR050858">
    <property type="entry name" value="Mal-CoA-ACP_Trans/PKS_FabD"/>
</dbReference>
<dbReference type="AlphaFoldDB" id="V8CDQ6"/>
<feature type="domain" description="Malonyl-CoA:ACP transacylase (MAT)" evidence="8">
    <location>
        <begin position="6"/>
        <end position="286"/>
    </location>
</feature>
<dbReference type="HOGENOM" id="CLU_030558_1_1_7"/>
<dbReference type="Gene3D" id="3.40.366.10">
    <property type="entry name" value="Malonyl-Coenzyme A Acyl Carrier Protein, domain 2"/>
    <property type="match status" value="1"/>
</dbReference>
<evidence type="ECO:0000256" key="4">
    <source>
        <dbReference type="ARBA" id="ARBA00023315"/>
    </source>
</evidence>
<sequence length="311" mass="33914">MQYAFVFPGQGSQSVGMGKELYENFEIAKEMFGIASEKLKVDFTKLLFSENDLLNQTQYTQPAIFLVSQIAHTILQQESPLLAKCALGHSLGEISALCVALGVGFEDGLYLTSKRGELMQKTCEGIDAGMLVVVGLEDAKLERACENLRKEGKQIWAANYNGDGQVVCAGKKADLDFAQSALKDLGAKRVLLLAMSVASHCPLLEPMRGEFEALLKPMLKENFALPIISNATAQSYNSAKDALKLLSLQLTSPVLYKQSIQSIDNEVDCYIELGHGSVLKGLNKRLSQKTTLNVSDIESLKATIAQIEQNS</sequence>
<comment type="catalytic activity">
    <reaction evidence="5 6">
        <text>holo-[ACP] + malonyl-CoA = malonyl-[ACP] + CoA</text>
        <dbReference type="Rhea" id="RHEA:41792"/>
        <dbReference type="Rhea" id="RHEA-COMP:9623"/>
        <dbReference type="Rhea" id="RHEA-COMP:9685"/>
        <dbReference type="ChEBI" id="CHEBI:57287"/>
        <dbReference type="ChEBI" id="CHEBI:57384"/>
        <dbReference type="ChEBI" id="CHEBI:64479"/>
        <dbReference type="ChEBI" id="CHEBI:78449"/>
        <dbReference type="EC" id="2.3.1.39"/>
    </reaction>
</comment>
<dbReference type="STRING" id="1357400.HMPREF2086_00490"/>
<evidence type="ECO:0000256" key="1">
    <source>
        <dbReference type="ARBA" id="ARBA00013258"/>
    </source>
</evidence>
<keyword evidence="10" id="KW-1185">Reference proteome</keyword>
<dbReference type="EC" id="2.3.1.39" evidence="1 6"/>
<dbReference type="InterPro" id="IPR004410">
    <property type="entry name" value="Malonyl_CoA-ACP_transAc_FabD"/>
</dbReference>
<dbReference type="PIRSF" id="PIRSF000446">
    <property type="entry name" value="Mct"/>
    <property type="match status" value="1"/>
</dbReference>
<dbReference type="InterPro" id="IPR016035">
    <property type="entry name" value="Acyl_Trfase/lysoPLipase"/>
</dbReference>
<dbReference type="PANTHER" id="PTHR42681">
    <property type="entry name" value="MALONYL-COA-ACYL CARRIER PROTEIN TRANSACYLASE, MITOCHONDRIAL"/>
    <property type="match status" value="1"/>
</dbReference>
<name>V8CDQ6_9HELI</name>
<dbReference type="PATRIC" id="fig|1357400.3.peg.670"/>
<dbReference type="InterPro" id="IPR001227">
    <property type="entry name" value="Ac_transferase_dom_sf"/>
</dbReference>